<reference evidence="1" key="4">
    <citation type="journal article" date="2022" name="PLoS Pathog.">
        <title>Chromosome-level genome of Schistosoma haematobium underpins genome-wide explorations of molecular variation.</title>
        <authorList>
            <person name="Stroehlein A.J."/>
            <person name="Korhonen P.K."/>
            <person name="Lee V.V."/>
            <person name="Ralph S.A."/>
            <person name="Mentink-Kane M."/>
            <person name="You H."/>
            <person name="McManus D.P."/>
            <person name="Tchuente L.T."/>
            <person name="Stothard J.R."/>
            <person name="Kaur P."/>
            <person name="Dudchenko O."/>
            <person name="Aiden E.L."/>
            <person name="Yang B."/>
            <person name="Yang H."/>
            <person name="Emery A.M."/>
            <person name="Webster B.L."/>
            <person name="Brindley P.J."/>
            <person name="Rollinson D."/>
            <person name="Chang B.C.H."/>
            <person name="Gasser R.B."/>
            <person name="Young N.D."/>
        </authorList>
    </citation>
    <scope>NUCLEOTIDE SEQUENCE</scope>
</reference>
<evidence type="ECO:0000313" key="1">
    <source>
        <dbReference type="EMBL" id="KAH9587891.1"/>
    </source>
</evidence>
<sequence>MKVLNIRQLILIIFLIIRSQCLGYIMLMSQDNSRYQQYLPNTLTYYTTEEDIISGEQPYYEGTGETYDAYQVIPYRYVVDEDYISNNGVEYEDTGTNLNYLPTSNYQVNYDDIGQYYGPVEYSGTYNDYAGHDYNAQYDEYYPRQDVLVNYQTRTVGRHATEGQYNDHYEKNYYGNEDNYEDNLHNNYDTYNAENNVYIRDYSNLPTTSYKHQKYVPHSLVYLKDYFPIDDKLYVFYPKNLKQKYYTLRTIRLKHGQFSPYFSSKSAKKNPNGGFKEIHPKSNTEYPHGYKNLGINDYNKNDYYYYTESSEPSNYIPSNYHSYNRKVNYKPIDIYSSINYNHGKNNNHAKALYNSITNNNNPYKYSSKQDYNDYIEENKLQDDIFLFGDALKTTDYEESISYHHSGKQDPKGKIRNYFNYDIYGRMKRSGKSKFGGGTKKYHTVIDSDKRKNKHYVTYLP</sequence>
<dbReference type="KEGG" id="shx:MS3_00005461"/>
<comment type="caution">
    <text evidence="1">The sequence shown here is derived from an EMBL/GenBank/DDBJ whole genome shotgun (WGS) entry which is preliminary data.</text>
</comment>
<name>A0A6A5D9I9_SCHHA</name>
<gene>
    <name evidence="1" type="ORF">MS3_00005461</name>
</gene>
<dbReference type="AlphaFoldDB" id="A0A6A5D9I9"/>
<dbReference type="GeneID" id="24593547"/>
<dbReference type="EMBL" id="AMPZ03000003">
    <property type="protein sequence ID" value="KAH9587891.1"/>
    <property type="molecule type" value="Genomic_DNA"/>
</dbReference>
<reference evidence="1" key="1">
    <citation type="journal article" date="2012" name="Nat. Genet.">
        <title>Whole-genome sequence of Schistosoma haematobium.</title>
        <authorList>
            <person name="Young N.D."/>
            <person name="Jex A.R."/>
            <person name="Li B."/>
            <person name="Liu S."/>
            <person name="Yang L."/>
            <person name="Xiong Z."/>
            <person name="Li Y."/>
            <person name="Cantacessi C."/>
            <person name="Hall R.S."/>
            <person name="Xu X."/>
            <person name="Chen F."/>
            <person name="Wu X."/>
            <person name="Zerlotini A."/>
            <person name="Oliveira G."/>
            <person name="Hofmann A."/>
            <person name="Zhang G."/>
            <person name="Fang X."/>
            <person name="Kang Y."/>
            <person name="Campbell B.E."/>
            <person name="Loukas A."/>
            <person name="Ranganathan S."/>
            <person name="Rollinson D."/>
            <person name="Rinaldi G."/>
            <person name="Brindley P.J."/>
            <person name="Yang H."/>
            <person name="Wang J."/>
            <person name="Wang J."/>
            <person name="Gasser R.B."/>
        </authorList>
    </citation>
    <scope>NUCLEOTIDE SEQUENCE</scope>
</reference>
<reference evidence="1" key="3">
    <citation type="submission" date="2021-06" db="EMBL/GenBank/DDBJ databases">
        <title>Chromosome-level genome assembly for S. haematobium.</title>
        <authorList>
            <person name="Stroehlein A.J."/>
        </authorList>
    </citation>
    <scope>NUCLEOTIDE SEQUENCE</scope>
</reference>
<dbReference type="CTD" id="24593547"/>
<dbReference type="RefSeq" id="XP_012797543.2">
    <property type="nucleotide sequence ID" value="XM_012942089.3"/>
</dbReference>
<evidence type="ECO:0000313" key="2">
    <source>
        <dbReference type="Proteomes" id="UP000471633"/>
    </source>
</evidence>
<dbReference type="OrthoDB" id="6262912at2759"/>
<dbReference type="Proteomes" id="UP000471633">
    <property type="component" value="Unassembled WGS sequence"/>
</dbReference>
<protein>
    <submittedName>
        <fullName evidence="1">Uncharacterized protein</fullName>
    </submittedName>
</protein>
<organism evidence="1 2">
    <name type="scientific">Schistosoma haematobium</name>
    <name type="common">Blood fluke</name>
    <dbReference type="NCBI Taxonomy" id="6185"/>
    <lineage>
        <taxon>Eukaryota</taxon>
        <taxon>Metazoa</taxon>
        <taxon>Spiralia</taxon>
        <taxon>Lophotrochozoa</taxon>
        <taxon>Platyhelminthes</taxon>
        <taxon>Trematoda</taxon>
        <taxon>Digenea</taxon>
        <taxon>Strigeidida</taxon>
        <taxon>Schistosomatoidea</taxon>
        <taxon>Schistosomatidae</taxon>
        <taxon>Schistosoma</taxon>
    </lineage>
</organism>
<keyword evidence="2" id="KW-1185">Reference proteome</keyword>
<proteinExistence type="predicted"/>
<accession>A0A6A5D9I9</accession>
<reference evidence="1" key="2">
    <citation type="journal article" date="2019" name="Gigascience">
        <title>High-quality Schistosoma haematobium genome achieved by single-molecule and long-range sequencing.</title>
        <authorList>
            <person name="Stroehlein A.J."/>
            <person name="Korhonen P.K."/>
            <person name="Chong T.M."/>
            <person name="Lim Y.L."/>
            <person name="Chan K.G."/>
            <person name="Webster B."/>
            <person name="Rollinson D."/>
            <person name="Brindley P.J."/>
            <person name="Gasser R.B."/>
            <person name="Young N.D."/>
        </authorList>
    </citation>
    <scope>NUCLEOTIDE SEQUENCE</scope>
</reference>